<dbReference type="Pfam" id="PF00149">
    <property type="entry name" value="Metallophos"/>
    <property type="match status" value="1"/>
</dbReference>
<dbReference type="GO" id="GO:0016787">
    <property type="term" value="F:hydrolase activity"/>
    <property type="evidence" value="ECO:0007669"/>
    <property type="project" value="InterPro"/>
</dbReference>
<dbReference type="CDD" id="cd07385">
    <property type="entry name" value="MPP_YkuE_C"/>
    <property type="match status" value="1"/>
</dbReference>
<keyword evidence="1" id="KW-1133">Transmembrane helix</keyword>
<dbReference type="InterPro" id="IPR029052">
    <property type="entry name" value="Metallo-depent_PP-like"/>
</dbReference>
<dbReference type="Gene3D" id="3.60.21.10">
    <property type="match status" value="1"/>
</dbReference>
<name>A0A317PRK4_9HYPH</name>
<proteinExistence type="predicted"/>
<organism evidence="3 4">
    <name type="scientific">Hoeflea marina</name>
    <dbReference type="NCBI Taxonomy" id="274592"/>
    <lineage>
        <taxon>Bacteria</taxon>
        <taxon>Pseudomonadati</taxon>
        <taxon>Pseudomonadota</taxon>
        <taxon>Alphaproteobacteria</taxon>
        <taxon>Hyphomicrobiales</taxon>
        <taxon>Rhizobiaceae</taxon>
        <taxon>Hoeflea</taxon>
    </lineage>
</organism>
<gene>
    <name evidence="3" type="ORF">DFR52_101803</name>
</gene>
<evidence type="ECO:0000313" key="3">
    <source>
        <dbReference type="EMBL" id="PWW04113.1"/>
    </source>
</evidence>
<dbReference type="InterPro" id="IPR004843">
    <property type="entry name" value="Calcineurin-like_PHP"/>
</dbReference>
<dbReference type="OrthoDB" id="9780884at2"/>
<keyword evidence="4" id="KW-1185">Reference proteome</keyword>
<reference evidence="3 4" key="1">
    <citation type="submission" date="2018-05" db="EMBL/GenBank/DDBJ databases">
        <title>Genomic Encyclopedia of Type Strains, Phase IV (KMG-IV): sequencing the most valuable type-strain genomes for metagenomic binning, comparative biology and taxonomic classification.</title>
        <authorList>
            <person name="Goeker M."/>
        </authorList>
    </citation>
    <scope>NUCLEOTIDE SEQUENCE [LARGE SCALE GENOMIC DNA]</scope>
    <source>
        <strain evidence="3 4">DSM 16791</strain>
    </source>
</reference>
<protein>
    <recommendedName>
        <fullName evidence="2">Calcineurin-like phosphoesterase domain-containing protein</fullName>
    </recommendedName>
</protein>
<dbReference type="RefSeq" id="WP_110030587.1">
    <property type="nucleotide sequence ID" value="NZ_QGTR01000001.1"/>
</dbReference>
<evidence type="ECO:0000256" key="1">
    <source>
        <dbReference type="SAM" id="Phobius"/>
    </source>
</evidence>
<dbReference type="Proteomes" id="UP000246352">
    <property type="component" value="Unassembled WGS sequence"/>
</dbReference>
<feature type="transmembrane region" description="Helical" evidence="1">
    <location>
        <begin position="61"/>
        <end position="82"/>
    </location>
</feature>
<dbReference type="SUPFAM" id="SSF56300">
    <property type="entry name" value="Metallo-dependent phosphatases"/>
    <property type="match status" value="1"/>
</dbReference>
<evidence type="ECO:0000313" key="4">
    <source>
        <dbReference type="Proteomes" id="UP000246352"/>
    </source>
</evidence>
<comment type="caution">
    <text evidence="3">The sequence shown here is derived from an EMBL/GenBank/DDBJ whole genome shotgun (WGS) entry which is preliminary data.</text>
</comment>
<sequence>MFHFVFGLPWLIVVVRFILPLPWPWMFKLMLALVLLIGSQYHLVSRLSSGSVFAPEFPRSLVIGFNIVFAAVAMLAVFQLVLDATTIGIALMQWTFPTIAPGVRYALGISALALSVLGVSQAVVVPPLKDMEIAIADLPPEFDGYRLVQLTDMHISRLFPAAWTEAVVSATNALDADMIVITGDFIDGTLDRRRGDVEPLRKLVARDGIYAITGNHEYFFDAGAYMRHFAAMNMQVLANRHAVIERGEARLVIAGLNDLSAARAGSPASDLRVALRGAPQGAPVILLDHHPGQARQAAEAGVALQLSGHTHGGMIVGMDRLLARANNGFVSGLYRIGAMQLYVNNGTALWPGFALRLGRPAELTRITLRRGT</sequence>
<accession>A0A317PRK4</accession>
<keyword evidence="1" id="KW-0472">Membrane</keyword>
<dbReference type="AlphaFoldDB" id="A0A317PRK4"/>
<dbReference type="PANTHER" id="PTHR31302:SF0">
    <property type="entry name" value="TRANSMEMBRANE PROTEIN WITH METALLOPHOSPHOESTERASE DOMAIN"/>
    <property type="match status" value="1"/>
</dbReference>
<dbReference type="PANTHER" id="PTHR31302">
    <property type="entry name" value="TRANSMEMBRANE PROTEIN WITH METALLOPHOSPHOESTERASE DOMAIN-RELATED"/>
    <property type="match status" value="1"/>
</dbReference>
<evidence type="ECO:0000259" key="2">
    <source>
        <dbReference type="Pfam" id="PF00149"/>
    </source>
</evidence>
<dbReference type="EMBL" id="QGTR01000001">
    <property type="protein sequence ID" value="PWW04113.1"/>
    <property type="molecule type" value="Genomic_DNA"/>
</dbReference>
<feature type="transmembrane region" description="Helical" evidence="1">
    <location>
        <begin position="102"/>
        <end position="125"/>
    </location>
</feature>
<keyword evidence="1" id="KW-0812">Transmembrane</keyword>
<dbReference type="InterPro" id="IPR051158">
    <property type="entry name" value="Metallophosphoesterase_sf"/>
</dbReference>
<feature type="domain" description="Calcineurin-like phosphoesterase" evidence="2">
    <location>
        <begin position="146"/>
        <end position="312"/>
    </location>
</feature>